<protein>
    <submittedName>
        <fullName evidence="1">AAA family ATPase</fullName>
    </submittedName>
</protein>
<dbReference type="Proteomes" id="UP000808388">
    <property type="component" value="Unassembled WGS sequence"/>
</dbReference>
<dbReference type="Pfam" id="PF13671">
    <property type="entry name" value="AAA_33"/>
    <property type="match status" value="1"/>
</dbReference>
<dbReference type="SUPFAM" id="SSF52540">
    <property type="entry name" value="P-loop containing nucleoside triphosphate hydrolases"/>
    <property type="match status" value="1"/>
</dbReference>
<organism evidence="1 2">
    <name type="scientific">Candidatus Sungiibacteriota bacterium</name>
    <dbReference type="NCBI Taxonomy" id="2750080"/>
    <lineage>
        <taxon>Bacteria</taxon>
        <taxon>Candidatus Sungiibacteriota</taxon>
    </lineage>
</organism>
<reference evidence="1" key="1">
    <citation type="submission" date="2020-07" db="EMBL/GenBank/DDBJ databases">
        <title>Huge and variable diversity of episymbiotic CPR bacteria and DPANN archaea in groundwater ecosystems.</title>
        <authorList>
            <person name="He C.Y."/>
            <person name="Keren R."/>
            <person name="Whittaker M."/>
            <person name="Farag I.F."/>
            <person name="Doudna J."/>
            <person name="Cate J.H.D."/>
            <person name="Banfield J.F."/>
        </authorList>
    </citation>
    <scope>NUCLEOTIDE SEQUENCE</scope>
    <source>
        <strain evidence="1">NC_groundwater_972_Pr1_S-0.2um_49_27</strain>
    </source>
</reference>
<dbReference type="PANTHER" id="PTHR37807">
    <property type="entry name" value="OS07G0160300 PROTEIN"/>
    <property type="match status" value="1"/>
</dbReference>
<dbReference type="PANTHER" id="PTHR37807:SF3">
    <property type="entry name" value="OS07G0160300 PROTEIN"/>
    <property type="match status" value="1"/>
</dbReference>
<proteinExistence type="predicted"/>
<sequence>MKTTLTRKERRAEKTFMRGLDVPKRRTKRPVILAMIGLVGSGKSSVARYAAARIGAVVIAGDNIRVELRKQGERYENARRIAEDAALRVIESSGSVVLDSDFSDAKKRARIKRLAKAHRIRLVYVRTHCDFDVMVGRTIAATYRSHASDFFGGATSKWRGTGQTKGAAVKLREMWRRTPRHYRWVNQTGGQWVLKKLPVRVIEIDTTDARRWKGAVDRVLLKLRR</sequence>
<evidence type="ECO:0000313" key="1">
    <source>
        <dbReference type="EMBL" id="MBI3627893.1"/>
    </source>
</evidence>
<dbReference type="EMBL" id="JACQCQ010000013">
    <property type="protein sequence ID" value="MBI3627893.1"/>
    <property type="molecule type" value="Genomic_DNA"/>
</dbReference>
<gene>
    <name evidence="1" type="ORF">HY220_04110</name>
</gene>
<dbReference type="Gene3D" id="3.40.50.300">
    <property type="entry name" value="P-loop containing nucleotide triphosphate hydrolases"/>
    <property type="match status" value="1"/>
</dbReference>
<accession>A0A9D6QUE8</accession>
<name>A0A9D6QUE8_9BACT</name>
<comment type="caution">
    <text evidence="1">The sequence shown here is derived from an EMBL/GenBank/DDBJ whole genome shotgun (WGS) entry which is preliminary data.</text>
</comment>
<dbReference type="AlphaFoldDB" id="A0A9D6QUE8"/>
<evidence type="ECO:0000313" key="2">
    <source>
        <dbReference type="Proteomes" id="UP000808388"/>
    </source>
</evidence>
<dbReference type="InterPro" id="IPR027417">
    <property type="entry name" value="P-loop_NTPase"/>
</dbReference>